<organism evidence="1 2">
    <name type="scientific">Pichia membranifaciens</name>
    <dbReference type="NCBI Taxonomy" id="4926"/>
    <lineage>
        <taxon>Eukaryota</taxon>
        <taxon>Fungi</taxon>
        <taxon>Dikarya</taxon>
        <taxon>Ascomycota</taxon>
        <taxon>Saccharomycotina</taxon>
        <taxon>Pichiomycetes</taxon>
        <taxon>Pichiales</taxon>
        <taxon>Pichiaceae</taxon>
        <taxon>Pichia</taxon>
    </lineage>
</organism>
<gene>
    <name evidence="1" type="ORF">PMKS-001099</name>
</gene>
<dbReference type="Proteomes" id="UP000186136">
    <property type="component" value="Unassembled WGS sequence"/>
</dbReference>
<keyword evidence="2" id="KW-1185">Reference proteome</keyword>
<proteinExistence type="predicted"/>
<dbReference type="EMBL" id="BDGI01000042">
    <property type="protein sequence ID" value="GAV27631.1"/>
    <property type="molecule type" value="Genomic_DNA"/>
</dbReference>
<reference evidence="1 2" key="1">
    <citation type="submission" date="2016-08" db="EMBL/GenBank/DDBJ databases">
        <title>Whole genome shotgun sequence of Pichia membranifaciens KS47-1.</title>
        <authorList>
            <person name="Konishi M."/>
            <person name="Ishida M."/>
            <person name="Arakawa T."/>
            <person name="Kato Y."/>
            <person name="Horiuchi J."/>
        </authorList>
    </citation>
    <scope>NUCLEOTIDE SEQUENCE [LARGE SCALE GENOMIC DNA]</scope>
    <source>
        <strain evidence="1 2">KS47-1</strain>
    </source>
</reference>
<protein>
    <submittedName>
        <fullName evidence="1">Uncharacterized protein</fullName>
    </submittedName>
</protein>
<sequence>MPKIWNAIRDWTKCDTIIPGENFLGEDVLGDEDEHGDEGKGTAFEEKGVGDVQVVVSGAAEHDTCDQGYQSEVCFQ</sequence>
<accession>A0A1Q2YDQ0</accession>
<dbReference type="AlphaFoldDB" id="A0A1Q2YDQ0"/>
<evidence type="ECO:0000313" key="2">
    <source>
        <dbReference type="Proteomes" id="UP000186136"/>
    </source>
</evidence>
<comment type="caution">
    <text evidence="1">The sequence shown here is derived from an EMBL/GenBank/DDBJ whole genome shotgun (WGS) entry which is preliminary data.</text>
</comment>
<evidence type="ECO:0000313" key="1">
    <source>
        <dbReference type="EMBL" id="GAV27631.1"/>
    </source>
</evidence>
<name>A0A1Q2YDQ0_9ASCO</name>